<dbReference type="AlphaFoldDB" id="A0A9D4U2M7"/>
<name>A0A9D4U2M7_ADICA</name>
<dbReference type="Proteomes" id="UP000886520">
    <property type="component" value="Chromosome 24"/>
</dbReference>
<accession>A0A9D4U2M7</accession>
<proteinExistence type="predicted"/>
<dbReference type="EMBL" id="JABFUD020000024">
    <property type="protein sequence ID" value="KAI5059868.1"/>
    <property type="molecule type" value="Genomic_DNA"/>
</dbReference>
<sequence>MAWIDLKKNVLFFWLLLDTRNLGSCHTQKNVQKGALIHAPLPSFHSIQKKGDIKQSKVWIYDNIELGKEFTARNFKDGFVVMREYFVGLGEHEKIRNGKPSAWSVDLTVIDLPTSKRVFNAILYTLCIYLAQILNTHSNTIILLVGGLVQGFDGILAWNELTDDHVKFSLVVASTMMDDMGWVLVLCPSTNLSLVETWPHAQA</sequence>
<reference evidence="2" key="1">
    <citation type="submission" date="2021-01" db="EMBL/GenBank/DDBJ databases">
        <title>Adiantum capillus-veneris genome.</title>
        <authorList>
            <person name="Fang Y."/>
            <person name="Liao Q."/>
        </authorList>
    </citation>
    <scope>NUCLEOTIDE SEQUENCE</scope>
    <source>
        <strain evidence="2">H3</strain>
        <tissue evidence="2">Leaf</tissue>
    </source>
</reference>
<evidence type="ECO:0000313" key="3">
    <source>
        <dbReference type="Proteomes" id="UP000886520"/>
    </source>
</evidence>
<evidence type="ECO:0000256" key="1">
    <source>
        <dbReference type="SAM" id="SignalP"/>
    </source>
</evidence>
<protein>
    <submittedName>
        <fullName evidence="2">Uncharacterized protein</fullName>
    </submittedName>
</protein>
<organism evidence="2 3">
    <name type="scientific">Adiantum capillus-veneris</name>
    <name type="common">Maidenhair fern</name>
    <dbReference type="NCBI Taxonomy" id="13818"/>
    <lineage>
        <taxon>Eukaryota</taxon>
        <taxon>Viridiplantae</taxon>
        <taxon>Streptophyta</taxon>
        <taxon>Embryophyta</taxon>
        <taxon>Tracheophyta</taxon>
        <taxon>Polypodiopsida</taxon>
        <taxon>Polypodiidae</taxon>
        <taxon>Polypodiales</taxon>
        <taxon>Pteridineae</taxon>
        <taxon>Pteridaceae</taxon>
        <taxon>Vittarioideae</taxon>
        <taxon>Adiantum</taxon>
    </lineage>
</organism>
<keyword evidence="1" id="KW-0732">Signal</keyword>
<gene>
    <name evidence="2" type="ORF">GOP47_0024288</name>
</gene>
<feature type="chain" id="PRO_5039235463" evidence="1">
    <location>
        <begin position="28"/>
        <end position="203"/>
    </location>
</feature>
<feature type="signal peptide" evidence="1">
    <location>
        <begin position="1"/>
        <end position="27"/>
    </location>
</feature>
<keyword evidence="3" id="KW-1185">Reference proteome</keyword>
<evidence type="ECO:0000313" key="2">
    <source>
        <dbReference type="EMBL" id="KAI5059868.1"/>
    </source>
</evidence>
<comment type="caution">
    <text evidence="2">The sequence shown here is derived from an EMBL/GenBank/DDBJ whole genome shotgun (WGS) entry which is preliminary data.</text>
</comment>